<feature type="transmembrane region" description="Helical" evidence="3">
    <location>
        <begin position="161"/>
        <end position="185"/>
    </location>
</feature>
<dbReference type="GO" id="GO:0004623">
    <property type="term" value="F:phospholipase A2 activity"/>
    <property type="evidence" value="ECO:0007669"/>
    <property type="project" value="TreeGrafter"/>
</dbReference>
<feature type="domain" description="PNPLA" evidence="4">
    <location>
        <begin position="66"/>
        <end position="163"/>
    </location>
</feature>
<sequence length="795" mass="87545">MSQFTPAEQPATDGSSPKEDDKPGAALAAPVESSDKEDDALKKRWEHLRKAYPQDTLPPELEKWGLALSGGGIRSATLCFGVLRGLAENKLLHRFDYLSTVSGGGYIGAALGRLYQAGQDAKQVEEGLAKKGTTLLWWLRSNGRYLKAAGRQDLGMAFASALRGCIASLFEVSVLLLLVAAVAVAPAVALKTFLGDRYPEIANYFWWWACLIPIAYGAIAIARYWFFGLNDSTAESAKKRTSSIYRHKRTENLATSLWWLLILAGLACLYQASEYLLKHGQQEDSSLGLTAAVTNITSLVGLLTVLRLQLPRLQRTFEQTRSVALKLGTRNFVNVCGLLVLAVLLLLLTMLTLDFIQPVSTSSQLLGRLDLAWLNATAPALRWIFLLVFVLLCFWVRRTNFEVVNFSSLHNYYRARIERAYISVGNYAPASKEQSPRFPETPLQERTRGITEQVHPLLRPDGGDDTPLSGYQPHKHGGPIHLISCCINQTVDDRTGNYNADRKGIAMTVSALGLETGTRSPIPWPGNTDTLSRWVAISGAAASSGMGSRTSPGAAVLLFLTGFRLGYWFKVPGHITDGLQRTRNPIPETLGKAFLDIASKTFPRVATVAFELLARFPGLRAPVWYLSDGGHFDNTGVYALLKRKLKVIVLVDAGADPDYRFEDLENLVRKARIDYDATIDFSAAPTDAACGAFGDFAKATPGQPCLLSGRITYHDRSVGTLLVAKPRLLADMPLDLRAYGEREKDSGFPQQSIGDQFFDEAQWESYHQLGRLIGLRITRQLIANCHHHCQWPGTA</sequence>
<reference evidence="5 6" key="1">
    <citation type="submission" date="2020-08" db="EMBL/GenBank/DDBJ databases">
        <title>Genomic Encyclopedia of Type Strains, Phase III (KMG-III): the genomes of soil and plant-associated and newly described type strains.</title>
        <authorList>
            <person name="Whitman W."/>
        </authorList>
    </citation>
    <scope>NUCLEOTIDE SEQUENCE [LARGE SCALE GENOMIC DNA]</scope>
    <source>
        <strain evidence="5 6">CECT 4462</strain>
    </source>
</reference>
<dbReference type="Pfam" id="PF01734">
    <property type="entry name" value="Patatin"/>
    <property type="match status" value="1"/>
</dbReference>
<evidence type="ECO:0000313" key="5">
    <source>
        <dbReference type="EMBL" id="MBB3102255.1"/>
    </source>
</evidence>
<feature type="transmembrane region" description="Helical" evidence="3">
    <location>
        <begin position="250"/>
        <end position="272"/>
    </location>
</feature>
<comment type="caution">
    <text evidence="5">The sequence shown here is derived from an EMBL/GenBank/DDBJ whole genome shotgun (WGS) entry which is preliminary data.</text>
</comment>
<evidence type="ECO:0000313" key="6">
    <source>
        <dbReference type="Proteomes" id="UP000549250"/>
    </source>
</evidence>
<organism evidence="5 6">
    <name type="scientific">Azomonas macrocytogenes</name>
    <name type="common">Azotobacter macrocytogenes</name>
    <dbReference type="NCBI Taxonomy" id="69962"/>
    <lineage>
        <taxon>Bacteria</taxon>
        <taxon>Pseudomonadati</taxon>
        <taxon>Pseudomonadota</taxon>
        <taxon>Gammaproteobacteria</taxon>
        <taxon>Pseudomonadales</taxon>
        <taxon>Pseudomonadaceae</taxon>
        <taxon>Azomonas</taxon>
    </lineage>
</organism>
<evidence type="ECO:0000256" key="2">
    <source>
        <dbReference type="SAM" id="MobiDB-lite"/>
    </source>
</evidence>
<feature type="transmembrane region" description="Helical" evidence="3">
    <location>
        <begin position="205"/>
        <end position="229"/>
    </location>
</feature>
<dbReference type="GO" id="GO:0005829">
    <property type="term" value="C:cytosol"/>
    <property type="evidence" value="ECO:0007669"/>
    <property type="project" value="TreeGrafter"/>
</dbReference>
<dbReference type="Gene3D" id="3.40.1090.10">
    <property type="entry name" value="Cytosolic phospholipase A2 catalytic domain"/>
    <property type="match status" value="2"/>
</dbReference>
<dbReference type="GO" id="GO:0046475">
    <property type="term" value="P:glycerophospholipid catabolic process"/>
    <property type="evidence" value="ECO:0007669"/>
    <property type="project" value="TreeGrafter"/>
</dbReference>
<dbReference type="InterPro" id="IPR002641">
    <property type="entry name" value="PNPLA_dom"/>
</dbReference>
<dbReference type="RefSeq" id="WP_183165255.1">
    <property type="nucleotide sequence ID" value="NZ_JACHXI010000002.1"/>
</dbReference>
<keyword evidence="3" id="KW-0472">Membrane</keyword>
<dbReference type="SUPFAM" id="SSF52151">
    <property type="entry name" value="FabD/lysophospholipase-like"/>
    <property type="match status" value="2"/>
</dbReference>
<feature type="transmembrane region" description="Helical" evidence="3">
    <location>
        <begin position="292"/>
        <end position="310"/>
    </location>
</feature>
<name>A0A839T2Q8_AZOMA</name>
<keyword evidence="3" id="KW-1133">Transmembrane helix</keyword>
<evidence type="ECO:0000256" key="3">
    <source>
        <dbReference type="SAM" id="Phobius"/>
    </source>
</evidence>
<feature type="transmembrane region" description="Helical" evidence="3">
    <location>
        <begin position="373"/>
        <end position="396"/>
    </location>
</feature>
<keyword evidence="6" id="KW-1185">Reference proteome</keyword>
<evidence type="ECO:0000256" key="1">
    <source>
        <dbReference type="ARBA" id="ARBA00023098"/>
    </source>
</evidence>
<keyword evidence="3" id="KW-0812">Transmembrane</keyword>
<dbReference type="InterPro" id="IPR016035">
    <property type="entry name" value="Acyl_Trfase/lysoPLipase"/>
</dbReference>
<evidence type="ECO:0000259" key="4">
    <source>
        <dbReference type="Pfam" id="PF01734"/>
    </source>
</evidence>
<gene>
    <name evidence="5" type="ORF">FHR87_000628</name>
</gene>
<feature type="region of interest" description="Disordered" evidence="2">
    <location>
        <begin position="1"/>
        <end position="40"/>
    </location>
</feature>
<proteinExistence type="predicted"/>
<dbReference type="EMBL" id="JACHXI010000002">
    <property type="protein sequence ID" value="MBB3102255.1"/>
    <property type="molecule type" value="Genomic_DNA"/>
</dbReference>
<dbReference type="Proteomes" id="UP000549250">
    <property type="component" value="Unassembled WGS sequence"/>
</dbReference>
<dbReference type="PANTHER" id="PTHR10728">
    <property type="entry name" value="CYTOSOLIC PHOSPHOLIPASE A2"/>
    <property type="match status" value="1"/>
</dbReference>
<feature type="transmembrane region" description="Helical" evidence="3">
    <location>
        <begin position="331"/>
        <end position="353"/>
    </location>
</feature>
<keyword evidence="1" id="KW-0443">Lipid metabolism</keyword>
<dbReference type="PANTHER" id="PTHR10728:SF40">
    <property type="entry name" value="PATATIN FAMILY PROTEIN"/>
    <property type="match status" value="1"/>
</dbReference>
<accession>A0A839T2Q8</accession>
<protein>
    <recommendedName>
        <fullName evidence="4">PNPLA domain-containing protein</fullName>
    </recommendedName>
</protein>
<dbReference type="AlphaFoldDB" id="A0A839T2Q8"/>